<dbReference type="InterPro" id="IPR001539">
    <property type="entry name" value="Peptidase_U32"/>
</dbReference>
<proteinExistence type="inferred from homology"/>
<dbReference type="Pfam" id="PF01136">
    <property type="entry name" value="Peptidase_U32"/>
    <property type="match status" value="1"/>
</dbReference>
<feature type="domain" description="Peptidase family U32 C-terminal" evidence="5">
    <location>
        <begin position="364"/>
        <end position="430"/>
    </location>
</feature>
<protein>
    <submittedName>
        <fullName evidence="6">Peptidase U32</fullName>
    </submittedName>
</protein>
<evidence type="ECO:0000256" key="1">
    <source>
        <dbReference type="ARBA" id="ARBA00022670"/>
    </source>
</evidence>
<gene>
    <name evidence="6" type="ORF">DAMNIGENAA_19240</name>
</gene>
<evidence type="ECO:0000259" key="5">
    <source>
        <dbReference type="Pfam" id="PF16325"/>
    </source>
</evidence>
<organism evidence="6 7">
    <name type="scientific">Desulforhabdus amnigena</name>
    <dbReference type="NCBI Taxonomy" id="40218"/>
    <lineage>
        <taxon>Bacteria</taxon>
        <taxon>Pseudomonadati</taxon>
        <taxon>Thermodesulfobacteriota</taxon>
        <taxon>Syntrophobacteria</taxon>
        <taxon>Syntrophobacterales</taxon>
        <taxon>Syntrophobacteraceae</taxon>
        <taxon>Desulforhabdus</taxon>
    </lineage>
</organism>
<sequence>MNRCVQPTMRQKRAQASPGKPELLAPAGSLEKCKIAYLYGADAVYVGGKEYSLRAFATNFTRDELAAASRLAHESGKKLYVTVNTFARQSDLESLPSYLQYLQEIQVDALIVSDPGVILLCRAHAPTIPIHLSTQANTTNALSVLFWKNQGISRINLARELSIDEIKSIRTETSIELEIFVHGAMCVSYSGRCLLSAFLNDRSANRGLCTQPCRWSYRLVEEKRPGQYFPIAEDTHGSYIFNSKDLCLLQEMGLLMSLGIEAFKIEGRMKGVLYLASVVRAYRQAIDAYWQDPDSYTAKEEWRLDLEHVSHRPYSKGLLFPEDHALHQGSDESNPYCQTHTLAGIVREHSLPQHPLSIYPEEEQSLWVRVEVRSRIVAGMTLEFLYPDGRTMEHTLNYFEDLAATPLRVAQPNTMITFPVPFTVFPLQVIRMEQPAGSSAQK</sequence>
<dbReference type="Pfam" id="PF16325">
    <property type="entry name" value="Peptidase_U32_C"/>
    <property type="match status" value="1"/>
</dbReference>
<keyword evidence="2" id="KW-0378">Hydrolase</keyword>
<comment type="caution">
    <text evidence="6">The sequence shown here is derived from an EMBL/GenBank/DDBJ whole genome shotgun (WGS) entry which is preliminary data.</text>
</comment>
<keyword evidence="7" id="KW-1185">Reference proteome</keyword>
<dbReference type="Gene3D" id="2.40.30.10">
    <property type="entry name" value="Translation factors"/>
    <property type="match status" value="1"/>
</dbReference>
<dbReference type="EMBL" id="BSDR01000001">
    <property type="protein sequence ID" value="GLI34491.1"/>
    <property type="molecule type" value="Genomic_DNA"/>
</dbReference>
<accession>A0A9W6FTW6</accession>
<dbReference type="GO" id="GO:0006508">
    <property type="term" value="P:proteolysis"/>
    <property type="evidence" value="ECO:0007669"/>
    <property type="project" value="UniProtKB-KW"/>
</dbReference>
<keyword evidence="1" id="KW-0645">Protease</keyword>
<evidence type="ECO:0000256" key="2">
    <source>
        <dbReference type="ARBA" id="ARBA00022801"/>
    </source>
</evidence>
<reference evidence="6" key="1">
    <citation type="submission" date="2022-12" db="EMBL/GenBank/DDBJ databases">
        <title>Reference genome sequencing for broad-spectrum identification of bacterial and archaeal isolates by mass spectrometry.</title>
        <authorList>
            <person name="Sekiguchi Y."/>
            <person name="Tourlousse D.M."/>
        </authorList>
    </citation>
    <scope>NUCLEOTIDE SEQUENCE</scope>
    <source>
        <strain evidence="6">ASRB1</strain>
    </source>
</reference>
<dbReference type="Proteomes" id="UP001144372">
    <property type="component" value="Unassembled WGS sequence"/>
</dbReference>
<dbReference type="PANTHER" id="PTHR30217:SF6">
    <property type="entry name" value="TRNA HYDROXYLATION PROTEIN P"/>
    <property type="match status" value="1"/>
</dbReference>
<name>A0A9W6FTW6_9BACT</name>
<dbReference type="PROSITE" id="PS01276">
    <property type="entry name" value="PEPTIDASE_U32"/>
    <property type="match status" value="1"/>
</dbReference>
<dbReference type="InterPro" id="IPR051454">
    <property type="entry name" value="RNA/ubiquinone_mod_enzymes"/>
</dbReference>
<dbReference type="GO" id="GO:0008233">
    <property type="term" value="F:peptidase activity"/>
    <property type="evidence" value="ECO:0007669"/>
    <property type="project" value="UniProtKB-KW"/>
</dbReference>
<dbReference type="AlphaFoldDB" id="A0A9W6FTW6"/>
<evidence type="ECO:0000313" key="6">
    <source>
        <dbReference type="EMBL" id="GLI34491.1"/>
    </source>
</evidence>
<feature type="region of interest" description="Disordered" evidence="4">
    <location>
        <begin position="1"/>
        <end position="21"/>
    </location>
</feature>
<comment type="similarity">
    <text evidence="3">Belongs to the peptidase U32 family.</text>
</comment>
<evidence type="ECO:0000313" key="7">
    <source>
        <dbReference type="Proteomes" id="UP001144372"/>
    </source>
</evidence>
<dbReference type="PANTHER" id="PTHR30217">
    <property type="entry name" value="PEPTIDASE U32 FAMILY"/>
    <property type="match status" value="1"/>
</dbReference>
<evidence type="ECO:0000256" key="3">
    <source>
        <dbReference type="ARBA" id="ARBA00038374"/>
    </source>
</evidence>
<dbReference type="RefSeq" id="WP_281793771.1">
    <property type="nucleotide sequence ID" value="NZ_BSDR01000001.1"/>
</dbReference>
<dbReference type="InterPro" id="IPR032525">
    <property type="entry name" value="Peptidase_U32_C"/>
</dbReference>
<evidence type="ECO:0000256" key="4">
    <source>
        <dbReference type="SAM" id="MobiDB-lite"/>
    </source>
</evidence>